<organism evidence="3 4">
    <name type="scientific">Vogesella oryzagri</name>
    <dbReference type="NCBI Taxonomy" id="3160864"/>
    <lineage>
        <taxon>Bacteria</taxon>
        <taxon>Pseudomonadati</taxon>
        <taxon>Pseudomonadota</taxon>
        <taxon>Betaproteobacteria</taxon>
        <taxon>Neisseriales</taxon>
        <taxon>Chromobacteriaceae</taxon>
        <taxon>Vogesella</taxon>
    </lineage>
</organism>
<accession>A0ABV1M0D9</accession>
<dbReference type="EMBL" id="JBEFLD010000002">
    <property type="protein sequence ID" value="MEQ6289673.1"/>
    <property type="molecule type" value="Genomic_DNA"/>
</dbReference>
<name>A0ABV1M0D9_9NEIS</name>
<dbReference type="PANTHER" id="PTHR30160:SF1">
    <property type="entry name" value="LIPOPOLYSACCHARIDE 1,2-N-ACETYLGLUCOSAMINETRANSFERASE-RELATED"/>
    <property type="match status" value="1"/>
</dbReference>
<keyword evidence="1 3" id="KW-0328">Glycosyltransferase</keyword>
<dbReference type="PANTHER" id="PTHR30160">
    <property type="entry name" value="TETRAACYLDISACCHARIDE 4'-KINASE-RELATED"/>
    <property type="match status" value="1"/>
</dbReference>
<keyword evidence="4" id="KW-1185">Reference proteome</keyword>
<dbReference type="CDD" id="cd03789">
    <property type="entry name" value="GT9_LPS_heptosyltransferase"/>
    <property type="match status" value="1"/>
</dbReference>
<gene>
    <name evidence="3" type="ORF">ABNW52_03505</name>
</gene>
<sequence>MKNSRVPGRLLIFALLLPRLLFGWLRRKPAAANVQRIVVLHQFLLGDALMATSLLAKLRQQYPAAEILLACPPLQTGLYAARPYGVQTLPWMPRDFSSIWRLCTLGRVDWVLLMGENRLSFLGRAMGARWVSGFAGETPAYKNWLLDEAVPYADTPEAWTDTAARLVDGPEPARFALSDWPLPSATLPDLPARFVLLHVGASSATRYWPADSWAALARQLRAQGLGIVWSCGPGEQHLLPTAGIAPDDTVLAGTLSLPQLRLVMARALVNVCPDTGVAHLAKTTGQPLVMLFGPGAEILFGPGRFFAGSPFAGVGPAWFPCRNQRTIHHREVAWALRCGRRLGDAPPACRRPLCMESIQVVDVINTLVRLLSLKENYE</sequence>
<proteinExistence type="predicted"/>
<evidence type="ECO:0000256" key="2">
    <source>
        <dbReference type="ARBA" id="ARBA00022679"/>
    </source>
</evidence>
<dbReference type="EC" id="2.4.-.-" evidence="3"/>
<dbReference type="Pfam" id="PF01075">
    <property type="entry name" value="Glyco_transf_9"/>
    <property type="match status" value="1"/>
</dbReference>
<keyword evidence="2 3" id="KW-0808">Transferase</keyword>
<dbReference type="GO" id="GO:0016757">
    <property type="term" value="F:glycosyltransferase activity"/>
    <property type="evidence" value="ECO:0007669"/>
    <property type="project" value="UniProtKB-KW"/>
</dbReference>
<evidence type="ECO:0000313" key="4">
    <source>
        <dbReference type="Proteomes" id="UP001433638"/>
    </source>
</evidence>
<comment type="caution">
    <text evidence="3">The sequence shown here is derived from an EMBL/GenBank/DDBJ whole genome shotgun (WGS) entry which is preliminary data.</text>
</comment>
<evidence type="ECO:0000256" key="1">
    <source>
        <dbReference type="ARBA" id="ARBA00022676"/>
    </source>
</evidence>
<dbReference type="Gene3D" id="3.40.50.2000">
    <property type="entry name" value="Glycogen Phosphorylase B"/>
    <property type="match status" value="2"/>
</dbReference>
<evidence type="ECO:0000313" key="3">
    <source>
        <dbReference type="EMBL" id="MEQ6289673.1"/>
    </source>
</evidence>
<reference evidence="3" key="1">
    <citation type="submission" date="2024-06" db="EMBL/GenBank/DDBJ databases">
        <title>Genome sequence of Vogesella sp. MAHUQ-64.</title>
        <authorList>
            <person name="Huq M.A."/>
        </authorList>
    </citation>
    <scope>NUCLEOTIDE SEQUENCE</scope>
    <source>
        <strain evidence="3">MAHUQ-64</strain>
    </source>
</reference>
<dbReference type="RefSeq" id="WP_349584075.1">
    <property type="nucleotide sequence ID" value="NZ_JBEFLD010000002.1"/>
</dbReference>
<dbReference type="SUPFAM" id="SSF53756">
    <property type="entry name" value="UDP-Glycosyltransferase/glycogen phosphorylase"/>
    <property type="match status" value="1"/>
</dbReference>
<protein>
    <submittedName>
        <fullName evidence="3">Glycosyltransferase family 9 protein</fullName>
        <ecNumber evidence="3">2.4.-.-</ecNumber>
    </submittedName>
</protein>
<dbReference type="InterPro" id="IPR002201">
    <property type="entry name" value="Glyco_trans_9"/>
</dbReference>
<dbReference type="InterPro" id="IPR051199">
    <property type="entry name" value="LPS_LOS_Heptosyltrfase"/>
</dbReference>
<dbReference type="Proteomes" id="UP001433638">
    <property type="component" value="Unassembled WGS sequence"/>
</dbReference>